<organism evidence="2 3">
    <name type="scientific">Endobacterium cereale</name>
    <dbReference type="NCBI Taxonomy" id="2663029"/>
    <lineage>
        <taxon>Bacteria</taxon>
        <taxon>Pseudomonadati</taxon>
        <taxon>Pseudomonadota</taxon>
        <taxon>Alphaproteobacteria</taxon>
        <taxon>Hyphomicrobiales</taxon>
        <taxon>Rhizobiaceae</taxon>
        <taxon>Endobacterium</taxon>
    </lineage>
</organism>
<reference evidence="2 3" key="1">
    <citation type="submission" date="2019-11" db="EMBL/GenBank/DDBJ databases">
        <title>Genome analysis of Rhizobacterium cereale a novel genus and species isolated from maize roots in North Spain.</title>
        <authorList>
            <person name="Menendez E."/>
            <person name="Flores-Felix J.D."/>
            <person name="Ramirez-Bahena M.-H."/>
            <person name="Igual J.M."/>
            <person name="Garcia-Fraile P."/>
            <person name="Peix A."/>
            <person name="Velazquez E."/>
        </authorList>
    </citation>
    <scope>NUCLEOTIDE SEQUENCE [LARGE SCALE GENOMIC DNA]</scope>
    <source>
        <strain evidence="2 3">RZME27</strain>
    </source>
</reference>
<keyword evidence="3" id="KW-1185">Reference proteome</keyword>
<evidence type="ECO:0000256" key="1">
    <source>
        <dbReference type="SAM" id="SignalP"/>
    </source>
</evidence>
<keyword evidence="1" id="KW-0732">Signal</keyword>
<feature type="signal peptide" evidence="1">
    <location>
        <begin position="1"/>
        <end position="23"/>
    </location>
</feature>
<gene>
    <name evidence="2" type="ORF">GAO09_03055</name>
</gene>
<dbReference type="Proteomes" id="UP000435138">
    <property type="component" value="Unassembled WGS sequence"/>
</dbReference>
<evidence type="ECO:0000313" key="2">
    <source>
        <dbReference type="EMBL" id="MQY45047.1"/>
    </source>
</evidence>
<protein>
    <submittedName>
        <fullName evidence="2">Uncharacterized protein</fullName>
    </submittedName>
</protein>
<dbReference type="RefSeq" id="WP_153352552.1">
    <property type="nucleotide sequence ID" value="NZ_JAYKOO010000002.1"/>
</dbReference>
<sequence>MKATLLTLATLSATLSLGQTAHASSDNAWAEFSAAVEKACIKSASGQIEKGRAVVDPYGSQKYGLAIVTGRPSGVSKNKKLADISVICVYDKKTKAAEVGSEIEIGKVGAAASKK</sequence>
<proteinExistence type="predicted"/>
<evidence type="ECO:0000313" key="3">
    <source>
        <dbReference type="Proteomes" id="UP000435138"/>
    </source>
</evidence>
<dbReference type="AlphaFoldDB" id="A0A6A8A5C8"/>
<name>A0A6A8A5C8_9HYPH</name>
<dbReference type="EMBL" id="WIXI01000022">
    <property type="protein sequence ID" value="MQY45047.1"/>
    <property type="molecule type" value="Genomic_DNA"/>
</dbReference>
<accession>A0A6A8A5C8</accession>
<comment type="caution">
    <text evidence="2">The sequence shown here is derived from an EMBL/GenBank/DDBJ whole genome shotgun (WGS) entry which is preliminary data.</text>
</comment>
<feature type="chain" id="PRO_5025681988" evidence="1">
    <location>
        <begin position="24"/>
        <end position="115"/>
    </location>
</feature>